<dbReference type="GO" id="GO:0009306">
    <property type="term" value="P:protein secretion"/>
    <property type="evidence" value="ECO:0007669"/>
    <property type="project" value="InterPro"/>
</dbReference>
<dbReference type="GO" id="GO:0005886">
    <property type="term" value="C:plasma membrane"/>
    <property type="evidence" value="ECO:0007669"/>
    <property type="project" value="TreeGrafter"/>
</dbReference>
<organism evidence="3 4">
    <name type="scientific">Stappia taiwanensis</name>
    <dbReference type="NCBI Taxonomy" id="992267"/>
    <lineage>
        <taxon>Bacteria</taxon>
        <taxon>Pseudomonadati</taxon>
        <taxon>Pseudomonadota</taxon>
        <taxon>Alphaproteobacteria</taxon>
        <taxon>Hyphomicrobiales</taxon>
        <taxon>Stappiaceae</taxon>
        <taxon>Stappia</taxon>
    </lineage>
</organism>
<dbReference type="RefSeq" id="WP_181758886.1">
    <property type="nucleotide sequence ID" value="NZ_BMCR01000002.1"/>
</dbReference>
<gene>
    <name evidence="3" type="ORF">H1W37_03510</name>
</gene>
<evidence type="ECO:0000256" key="1">
    <source>
        <dbReference type="ARBA" id="ARBA00010690"/>
    </source>
</evidence>
<name>A0A838XQ35_9HYPH</name>
<dbReference type="EMBL" id="JACEON010000002">
    <property type="protein sequence ID" value="MBA4610706.1"/>
    <property type="molecule type" value="Genomic_DNA"/>
</dbReference>
<proteinExistence type="inferred from homology"/>
<comment type="caution">
    <text evidence="3">The sequence shown here is derived from an EMBL/GenBank/DDBJ whole genome shotgun (WGS) entry which is preliminary data.</text>
</comment>
<dbReference type="SUPFAM" id="SSF160544">
    <property type="entry name" value="EscU C-terminal domain-like"/>
    <property type="match status" value="1"/>
</dbReference>
<dbReference type="PANTHER" id="PTHR30531">
    <property type="entry name" value="FLAGELLAR BIOSYNTHETIC PROTEIN FLHB"/>
    <property type="match status" value="1"/>
</dbReference>
<feature type="region of interest" description="Disordered" evidence="2">
    <location>
        <begin position="1"/>
        <end position="22"/>
    </location>
</feature>
<evidence type="ECO:0000313" key="3">
    <source>
        <dbReference type="EMBL" id="MBA4610706.1"/>
    </source>
</evidence>
<evidence type="ECO:0000256" key="2">
    <source>
        <dbReference type="SAM" id="MobiDB-lite"/>
    </source>
</evidence>
<dbReference type="InterPro" id="IPR029025">
    <property type="entry name" value="T3SS_substrate_exporter_C"/>
</dbReference>
<dbReference type="Proteomes" id="UP000559404">
    <property type="component" value="Unassembled WGS sequence"/>
</dbReference>
<sequence>MSDDSDWPGGQADAPPLVPGRKTTPLAVALRYDSAGTRRVTARGRGEVAAQILELAAAHGVPVEEDEALAEALSGVELDREIPAELYEAVAAILRFILQEPDALG</sequence>
<evidence type="ECO:0000313" key="4">
    <source>
        <dbReference type="Proteomes" id="UP000559404"/>
    </source>
</evidence>
<accession>A0A838XQ35</accession>
<dbReference type="PANTHER" id="PTHR30531:SF12">
    <property type="entry name" value="FLAGELLAR BIOSYNTHETIC PROTEIN FLHB"/>
    <property type="match status" value="1"/>
</dbReference>
<protein>
    <submittedName>
        <fullName evidence="3">EscU/YscU/HrcU family type III secretion system export apparatus switch protein</fullName>
    </submittedName>
</protein>
<reference evidence="3 4" key="2">
    <citation type="submission" date="2020-08" db="EMBL/GenBank/DDBJ databases">
        <title>Stappia taiwanensis sp. nov., isolated from a coastal thermal spring.</title>
        <authorList>
            <person name="Kampfer P."/>
        </authorList>
    </citation>
    <scope>NUCLEOTIDE SEQUENCE [LARGE SCALE GENOMIC DNA]</scope>
    <source>
        <strain evidence="3 4">DSM 23284</strain>
    </source>
</reference>
<dbReference type="AlphaFoldDB" id="A0A838XQ35"/>
<dbReference type="Pfam" id="PF01312">
    <property type="entry name" value="Bac_export_2"/>
    <property type="match status" value="1"/>
</dbReference>
<comment type="similarity">
    <text evidence="1">Belongs to the type III secretion exporter family.</text>
</comment>
<reference evidence="3 4" key="1">
    <citation type="submission" date="2020-07" db="EMBL/GenBank/DDBJ databases">
        <authorList>
            <person name="Li M."/>
        </authorList>
    </citation>
    <scope>NUCLEOTIDE SEQUENCE [LARGE SCALE GENOMIC DNA]</scope>
    <source>
        <strain evidence="3 4">DSM 23284</strain>
    </source>
</reference>
<dbReference type="Gene3D" id="3.40.1690.10">
    <property type="entry name" value="secretion proteins EscU"/>
    <property type="match status" value="1"/>
</dbReference>
<dbReference type="InterPro" id="IPR006135">
    <property type="entry name" value="T3SS_substrate_exporter"/>
</dbReference>
<keyword evidence="4" id="KW-1185">Reference proteome</keyword>